<dbReference type="InterPro" id="IPR004358">
    <property type="entry name" value="Sig_transdc_His_kin-like_C"/>
</dbReference>
<dbReference type="InterPro" id="IPR003594">
    <property type="entry name" value="HATPase_dom"/>
</dbReference>
<dbReference type="Proteomes" id="UP000186074">
    <property type="component" value="Chromosome"/>
</dbReference>
<keyword evidence="12" id="KW-1185">Reference proteome</keyword>
<dbReference type="PANTHER" id="PTHR43065:SF42">
    <property type="entry name" value="TWO-COMPONENT SENSOR PPRA"/>
    <property type="match status" value="1"/>
</dbReference>
<dbReference type="InterPro" id="IPR003661">
    <property type="entry name" value="HisK_dim/P_dom"/>
</dbReference>
<evidence type="ECO:0000256" key="1">
    <source>
        <dbReference type="ARBA" id="ARBA00000085"/>
    </source>
</evidence>
<dbReference type="GO" id="GO:0005886">
    <property type="term" value="C:plasma membrane"/>
    <property type="evidence" value="ECO:0007669"/>
    <property type="project" value="UniProtKB-SubCell"/>
</dbReference>
<dbReference type="KEGG" id="alp:LPB137_02780"/>
<dbReference type="InterPro" id="IPR005467">
    <property type="entry name" value="His_kinase_dom"/>
</dbReference>
<reference evidence="11 12" key="1">
    <citation type="submission" date="2017-01" db="EMBL/GenBank/DDBJ databases">
        <title>Genome sequencing of Arcobacter sp. LPB0137.</title>
        <authorList>
            <person name="Lee G.-W."/>
            <person name="Yi H."/>
        </authorList>
    </citation>
    <scope>NUCLEOTIDE SEQUENCE [LARGE SCALE GENOMIC DNA]</scope>
    <source>
        <strain evidence="11 12">LPB0137</strain>
    </source>
</reference>
<dbReference type="OrthoDB" id="5348736at2"/>
<keyword evidence="4" id="KW-1003">Cell membrane</keyword>
<dbReference type="STRING" id="1850254.LPB137_02780"/>
<gene>
    <name evidence="11" type="ORF">LPB137_02780</name>
</gene>
<dbReference type="SUPFAM" id="SSF47384">
    <property type="entry name" value="Homodimeric domain of signal transducing histidine kinase"/>
    <property type="match status" value="1"/>
</dbReference>
<dbReference type="InterPro" id="IPR033480">
    <property type="entry name" value="sCache_2"/>
</dbReference>
<evidence type="ECO:0000256" key="4">
    <source>
        <dbReference type="ARBA" id="ARBA00022475"/>
    </source>
</evidence>
<dbReference type="RefSeq" id="WP_076084097.1">
    <property type="nucleotide sequence ID" value="NZ_CP019070.1"/>
</dbReference>
<dbReference type="AlphaFoldDB" id="A0A1P8KK09"/>
<feature type="transmembrane region" description="Helical" evidence="9">
    <location>
        <begin position="12"/>
        <end position="33"/>
    </location>
</feature>
<evidence type="ECO:0000256" key="2">
    <source>
        <dbReference type="ARBA" id="ARBA00004651"/>
    </source>
</evidence>
<accession>A0A1P8KK09</accession>
<evidence type="ECO:0000313" key="11">
    <source>
        <dbReference type="EMBL" id="APW64846.1"/>
    </source>
</evidence>
<evidence type="ECO:0000256" key="6">
    <source>
        <dbReference type="ARBA" id="ARBA00022692"/>
    </source>
</evidence>
<keyword evidence="7 9" id="KW-1133">Transmembrane helix</keyword>
<evidence type="ECO:0000256" key="7">
    <source>
        <dbReference type="ARBA" id="ARBA00022989"/>
    </source>
</evidence>
<dbReference type="Pfam" id="PF02518">
    <property type="entry name" value="HATPase_c"/>
    <property type="match status" value="1"/>
</dbReference>
<dbReference type="PANTHER" id="PTHR43065">
    <property type="entry name" value="SENSOR HISTIDINE KINASE"/>
    <property type="match status" value="1"/>
</dbReference>
<dbReference type="CDD" id="cd00082">
    <property type="entry name" value="HisKA"/>
    <property type="match status" value="1"/>
</dbReference>
<comment type="catalytic activity">
    <reaction evidence="1">
        <text>ATP + protein L-histidine = ADP + protein N-phospho-L-histidine.</text>
        <dbReference type="EC" id="2.7.13.3"/>
    </reaction>
</comment>
<keyword evidence="8 9" id="KW-0472">Membrane</keyword>
<keyword evidence="6 9" id="KW-0812">Transmembrane</keyword>
<evidence type="ECO:0000256" key="9">
    <source>
        <dbReference type="SAM" id="Phobius"/>
    </source>
</evidence>
<dbReference type="Gene3D" id="3.30.565.10">
    <property type="entry name" value="Histidine kinase-like ATPase, C-terminal domain"/>
    <property type="match status" value="1"/>
</dbReference>
<organism evidence="11 12">
    <name type="scientific">Poseidonibacter parvus</name>
    <dbReference type="NCBI Taxonomy" id="1850254"/>
    <lineage>
        <taxon>Bacteria</taxon>
        <taxon>Pseudomonadati</taxon>
        <taxon>Campylobacterota</taxon>
        <taxon>Epsilonproteobacteria</taxon>
        <taxon>Campylobacterales</taxon>
        <taxon>Arcobacteraceae</taxon>
        <taxon>Poseidonibacter</taxon>
    </lineage>
</organism>
<proteinExistence type="predicted"/>
<dbReference type="InterPro" id="IPR036890">
    <property type="entry name" value="HATPase_C_sf"/>
</dbReference>
<dbReference type="InterPro" id="IPR036097">
    <property type="entry name" value="HisK_dim/P_sf"/>
</dbReference>
<sequence>MLSGNEKKIINFINYLPFLVFICLLLLIFLIYLHNISTYQKDVNNLKKTFIKQNKEIINSEVNRVYKYIVHEKSNSEERLKESVKNRVNEVHSIITANYNKYKDIETKEQITQRIKDILRNYRYNNKQGYFFINNFDGLNVLHSLNPSLEGTNISNLKDKRGNFTFLDSIKTLKNKNSSFTTVYWGKENDLDNDYKKINYNKVFKPYNWFIGTGEYVVDFEKKLKNKILSYISSLRYSEYGYVFIIDYEGNYLAHIKKNYLGLNRINLVDKNGVEITKETIKTAKNGDGYIQYMGTIKPEPNIASPKTTYTKGFQDWNWAVSSGFYHYELTKKLKLKELELYNKNKKELISLLSISIIFLIVFTLLSLYISRLLKKEFSRYKSEVFKYIENNREKDNLLAQQSKMAAMGEMLQNISHQWRQPLSLISTISTGIKVNKELGLFDEKTLIESMTRINDSTKYLSQTIEDFRDFSNPNKKQIEFDLKKTIKKAISLQEVQFKEEDINLISYLDKIKVFGYENELIQVLLNIINNCKDEFKRSNLEERIIIIELIKKNKKANILIKDNAGGIDESIINRVFEPYFTTKDKSQGTGIGLYMSREIIVKHLEGSISVKNEEFTFNKKEYKGARFKISLDLKN</sequence>
<dbReference type="SUPFAM" id="SSF55874">
    <property type="entry name" value="ATPase domain of HSP90 chaperone/DNA topoisomerase II/histidine kinase"/>
    <property type="match status" value="1"/>
</dbReference>
<comment type="subcellular location">
    <subcellularLocation>
        <location evidence="2">Cell membrane</location>
        <topology evidence="2">Multi-pass membrane protein</topology>
    </subcellularLocation>
</comment>
<evidence type="ECO:0000256" key="8">
    <source>
        <dbReference type="ARBA" id="ARBA00023136"/>
    </source>
</evidence>
<dbReference type="Gene3D" id="3.30.450.20">
    <property type="entry name" value="PAS domain"/>
    <property type="match status" value="2"/>
</dbReference>
<dbReference type="PROSITE" id="PS50109">
    <property type="entry name" value="HIS_KIN"/>
    <property type="match status" value="1"/>
</dbReference>
<dbReference type="GO" id="GO:0000155">
    <property type="term" value="F:phosphorelay sensor kinase activity"/>
    <property type="evidence" value="ECO:0007669"/>
    <property type="project" value="InterPro"/>
</dbReference>
<dbReference type="PRINTS" id="PR00344">
    <property type="entry name" value="BCTRLSENSOR"/>
</dbReference>
<dbReference type="Gene3D" id="1.10.287.130">
    <property type="match status" value="1"/>
</dbReference>
<protein>
    <recommendedName>
        <fullName evidence="3">histidine kinase</fullName>
        <ecNumber evidence="3">2.7.13.3</ecNumber>
    </recommendedName>
</protein>
<name>A0A1P8KK09_9BACT</name>
<feature type="domain" description="Histidine kinase" evidence="10">
    <location>
        <begin position="414"/>
        <end position="636"/>
    </location>
</feature>
<evidence type="ECO:0000313" key="12">
    <source>
        <dbReference type="Proteomes" id="UP000186074"/>
    </source>
</evidence>
<feature type="transmembrane region" description="Helical" evidence="9">
    <location>
        <begin position="349"/>
        <end position="370"/>
    </location>
</feature>
<dbReference type="EMBL" id="CP019070">
    <property type="protein sequence ID" value="APW64846.1"/>
    <property type="molecule type" value="Genomic_DNA"/>
</dbReference>
<evidence type="ECO:0000256" key="5">
    <source>
        <dbReference type="ARBA" id="ARBA00022553"/>
    </source>
</evidence>
<dbReference type="Pfam" id="PF08269">
    <property type="entry name" value="dCache_2"/>
    <property type="match status" value="1"/>
</dbReference>
<dbReference type="InterPro" id="IPR004010">
    <property type="entry name" value="Double_Cache_2"/>
</dbReference>
<dbReference type="SMART" id="SM00387">
    <property type="entry name" value="HATPase_c"/>
    <property type="match status" value="1"/>
</dbReference>
<dbReference type="EC" id="2.7.13.3" evidence="3"/>
<dbReference type="SMART" id="SM01049">
    <property type="entry name" value="Cache_2"/>
    <property type="match status" value="2"/>
</dbReference>
<keyword evidence="5" id="KW-0597">Phosphoprotein</keyword>
<evidence type="ECO:0000256" key="3">
    <source>
        <dbReference type="ARBA" id="ARBA00012438"/>
    </source>
</evidence>
<evidence type="ECO:0000259" key="10">
    <source>
        <dbReference type="PROSITE" id="PS50109"/>
    </source>
</evidence>